<dbReference type="GO" id="GO:0022857">
    <property type="term" value="F:transmembrane transporter activity"/>
    <property type="evidence" value="ECO:0007669"/>
    <property type="project" value="InterPro"/>
</dbReference>
<reference evidence="9 10" key="1">
    <citation type="journal article" date="2013" name="ISME J.">
        <title>A metabolic model for members of the genus Tetrasphaera involved in enhanced biological phosphorus removal.</title>
        <authorList>
            <person name="Kristiansen R."/>
            <person name="Nguyen H.T.T."/>
            <person name="Saunders A.M."/>
            <person name="Nielsen J.L."/>
            <person name="Wimmer R."/>
            <person name="Le V.Q."/>
            <person name="McIlroy S.J."/>
            <person name="Petrovski S."/>
            <person name="Seviour R.J."/>
            <person name="Calteau A."/>
            <person name="Nielsen K.L."/>
            <person name="Nielsen P.H."/>
        </authorList>
    </citation>
    <scope>NUCLEOTIDE SEQUENCE [LARGE SCALE GENOMIC DNA]</scope>
    <source>
        <strain evidence="9 10">T1-X7</strain>
    </source>
</reference>
<dbReference type="InterPro" id="IPR011701">
    <property type="entry name" value="MFS"/>
</dbReference>
<dbReference type="GO" id="GO:0005886">
    <property type="term" value="C:plasma membrane"/>
    <property type="evidence" value="ECO:0007669"/>
    <property type="project" value="UniProtKB-SubCell"/>
</dbReference>
<name>A0A077LWT7_9MICO</name>
<protein>
    <submittedName>
        <fullName evidence="9">Drug resistance transporter EmrB/QacA subfamily</fullName>
    </submittedName>
</protein>
<dbReference type="STRING" id="1194083.BN12_130008"/>
<feature type="transmembrane region" description="Helical" evidence="7">
    <location>
        <begin position="139"/>
        <end position="163"/>
    </location>
</feature>
<dbReference type="PROSITE" id="PS50850">
    <property type="entry name" value="MFS"/>
    <property type="match status" value="1"/>
</dbReference>
<comment type="caution">
    <text evidence="9">The sequence shown here is derived from an EMBL/GenBank/DDBJ whole genome shotgun (WGS) entry which is preliminary data.</text>
</comment>
<feature type="transmembrane region" description="Helical" evidence="7">
    <location>
        <begin position="438"/>
        <end position="456"/>
    </location>
</feature>
<evidence type="ECO:0000256" key="4">
    <source>
        <dbReference type="ARBA" id="ARBA00022692"/>
    </source>
</evidence>
<dbReference type="PANTHER" id="PTHR42718:SF46">
    <property type="entry name" value="BLR6921 PROTEIN"/>
    <property type="match status" value="1"/>
</dbReference>
<dbReference type="SUPFAM" id="SSF103473">
    <property type="entry name" value="MFS general substrate transporter"/>
    <property type="match status" value="1"/>
</dbReference>
<keyword evidence="2" id="KW-0813">Transport</keyword>
<feature type="transmembrane region" description="Helical" evidence="7">
    <location>
        <begin position="300"/>
        <end position="322"/>
    </location>
</feature>
<dbReference type="EMBL" id="CAJB01000035">
    <property type="protein sequence ID" value="CCH76469.1"/>
    <property type="molecule type" value="Genomic_DNA"/>
</dbReference>
<feature type="transmembrane region" description="Helical" evidence="7">
    <location>
        <begin position="358"/>
        <end position="385"/>
    </location>
</feature>
<dbReference type="RefSeq" id="WP_048549935.1">
    <property type="nucleotide sequence ID" value="NZ_HF570958.1"/>
</dbReference>
<accession>A0A077LWT7</accession>
<dbReference type="Gene3D" id="1.20.1250.20">
    <property type="entry name" value="MFS general substrate transporter like domains"/>
    <property type="match status" value="2"/>
</dbReference>
<evidence type="ECO:0000256" key="1">
    <source>
        <dbReference type="ARBA" id="ARBA00004651"/>
    </source>
</evidence>
<feature type="transmembrane region" description="Helical" evidence="7">
    <location>
        <begin position="12"/>
        <end position="33"/>
    </location>
</feature>
<evidence type="ECO:0000256" key="6">
    <source>
        <dbReference type="ARBA" id="ARBA00023136"/>
    </source>
</evidence>
<evidence type="ECO:0000256" key="3">
    <source>
        <dbReference type="ARBA" id="ARBA00022475"/>
    </source>
</evidence>
<feature type="transmembrane region" description="Helical" evidence="7">
    <location>
        <begin position="273"/>
        <end position="294"/>
    </location>
</feature>
<keyword evidence="3" id="KW-1003">Cell membrane</keyword>
<evidence type="ECO:0000256" key="7">
    <source>
        <dbReference type="SAM" id="Phobius"/>
    </source>
</evidence>
<keyword evidence="5 7" id="KW-1133">Transmembrane helix</keyword>
<keyword evidence="4 7" id="KW-0812">Transmembrane</keyword>
<dbReference type="NCBIfam" id="TIGR00711">
    <property type="entry name" value="efflux_EmrB"/>
    <property type="match status" value="1"/>
</dbReference>
<feature type="transmembrane region" description="Helical" evidence="7">
    <location>
        <begin position="231"/>
        <end position="252"/>
    </location>
</feature>
<dbReference type="AlphaFoldDB" id="A0A077LWT7"/>
<comment type="subcellular location">
    <subcellularLocation>
        <location evidence="1">Cell membrane</location>
        <topology evidence="1">Multi-pass membrane protein</topology>
    </subcellularLocation>
</comment>
<evidence type="ECO:0000313" key="9">
    <source>
        <dbReference type="EMBL" id="CCH76469.1"/>
    </source>
</evidence>
<dbReference type="InterPro" id="IPR020846">
    <property type="entry name" value="MFS_dom"/>
</dbReference>
<dbReference type="OrthoDB" id="9812221at2"/>
<dbReference type="InterPro" id="IPR036259">
    <property type="entry name" value="MFS_trans_sf"/>
</dbReference>
<dbReference type="InterPro" id="IPR004638">
    <property type="entry name" value="EmrB-like"/>
</dbReference>
<feature type="transmembrane region" description="Helical" evidence="7">
    <location>
        <begin position="334"/>
        <end position="352"/>
    </location>
</feature>
<evidence type="ECO:0000259" key="8">
    <source>
        <dbReference type="PROSITE" id="PS50850"/>
    </source>
</evidence>
<keyword evidence="10" id="KW-1185">Reference proteome</keyword>
<feature type="domain" description="Major facilitator superfamily (MFS) profile" evidence="8">
    <location>
        <begin position="15"/>
        <end position="460"/>
    </location>
</feature>
<feature type="transmembrane region" description="Helical" evidence="7">
    <location>
        <begin position="169"/>
        <end position="188"/>
    </location>
</feature>
<keyword evidence="6 7" id="KW-0472">Membrane</keyword>
<feature type="transmembrane region" description="Helical" evidence="7">
    <location>
        <begin position="81"/>
        <end position="100"/>
    </location>
</feature>
<feature type="transmembrane region" description="Helical" evidence="7">
    <location>
        <begin position="397"/>
        <end position="418"/>
    </location>
</feature>
<evidence type="ECO:0000256" key="2">
    <source>
        <dbReference type="ARBA" id="ARBA00022448"/>
    </source>
</evidence>
<dbReference type="Pfam" id="PF07690">
    <property type="entry name" value="MFS_1"/>
    <property type="match status" value="1"/>
</dbReference>
<sequence length="472" mass="49381">MKQSSGRLDPAVLKLAGVLVLGAMAPLLDSTIVNVALRTLAGDLDASLATVQWVASAYLLALVVAVPVTGWAHARYGGRRIWLTALVVFLLGSVLSANAWSIGSLIVFRVVQGFAAGLMMPVMVTMIMQAAGGRRVGKLIAVITLPALLGPILGPVIGGLILGHLSWRWIFSVNVPLCVAAFLLAWRAVPADRPGRAPRLDWPGLLLLCPALAAMTYGLTQVGDQGGFAHARVIAPVAAGALLSAAFVAHALHTTDPLIDLRLLRTRSFTASCVLLFASGLALFGSLLLLPLFFQELRGQTVIATGLLLAPQGLGSLIARPVGALADHTGPRPVIVASLALTAGAALAFSFAGQHTPVLLLSGILVVLGFGISSANMGVMVGAFTDLTTDQLPHASSVIRIVQQLGGAFGAAVIAIVLQHQLTTHPAPQQALAFTHTFWLIAAFALLAVIPTLFLPSTRQARHRRRLPRPRV</sequence>
<organism evidence="9 10">
    <name type="scientific">Nostocoides japonicum T1-X7</name>
    <dbReference type="NCBI Taxonomy" id="1194083"/>
    <lineage>
        <taxon>Bacteria</taxon>
        <taxon>Bacillati</taxon>
        <taxon>Actinomycetota</taxon>
        <taxon>Actinomycetes</taxon>
        <taxon>Micrococcales</taxon>
        <taxon>Intrasporangiaceae</taxon>
        <taxon>Nostocoides</taxon>
    </lineage>
</organism>
<dbReference type="Proteomes" id="UP000035721">
    <property type="component" value="Unassembled WGS sequence"/>
</dbReference>
<feature type="transmembrane region" description="Helical" evidence="7">
    <location>
        <begin position="106"/>
        <end position="127"/>
    </location>
</feature>
<evidence type="ECO:0000313" key="10">
    <source>
        <dbReference type="Proteomes" id="UP000035721"/>
    </source>
</evidence>
<gene>
    <name evidence="9" type="ORF">BN12_130008</name>
</gene>
<dbReference type="CDD" id="cd17503">
    <property type="entry name" value="MFS_LmrB_MDR_like"/>
    <property type="match status" value="1"/>
</dbReference>
<feature type="transmembrane region" description="Helical" evidence="7">
    <location>
        <begin position="53"/>
        <end position="74"/>
    </location>
</feature>
<proteinExistence type="predicted"/>
<evidence type="ECO:0000256" key="5">
    <source>
        <dbReference type="ARBA" id="ARBA00022989"/>
    </source>
</evidence>
<feature type="transmembrane region" description="Helical" evidence="7">
    <location>
        <begin position="200"/>
        <end position="219"/>
    </location>
</feature>
<dbReference type="PANTHER" id="PTHR42718">
    <property type="entry name" value="MAJOR FACILITATOR SUPERFAMILY MULTIDRUG TRANSPORTER MFSC"/>
    <property type="match status" value="1"/>
</dbReference>